<name>A0A804MBF3_MAIZE</name>
<feature type="domain" description="DNA2/NAM7 helicase helicase" evidence="1">
    <location>
        <begin position="241"/>
        <end position="339"/>
    </location>
</feature>
<dbReference type="InterPro" id="IPR041677">
    <property type="entry name" value="DNA2/NAM7_AAA_11"/>
</dbReference>
<proteinExistence type="predicted"/>
<organism evidence="2 3">
    <name type="scientific">Zea mays</name>
    <name type="common">Maize</name>
    <dbReference type="NCBI Taxonomy" id="4577"/>
    <lineage>
        <taxon>Eukaryota</taxon>
        <taxon>Viridiplantae</taxon>
        <taxon>Streptophyta</taxon>
        <taxon>Embryophyta</taxon>
        <taxon>Tracheophyta</taxon>
        <taxon>Spermatophyta</taxon>
        <taxon>Magnoliopsida</taxon>
        <taxon>Liliopsida</taxon>
        <taxon>Poales</taxon>
        <taxon>Poaceae</taxon>
        <taxon>PACMAD clade</taxon>
        <taxon>Panicoideae</taxon>
        <taxon>Andropogonodae</taxon>
        <taxon>Andropogoneae</taxon>
        <taxon>Tripsacinae</taxon>
        <taxon>Zea</taxon>
    </lineage>
</organism>
<dbReference type="GO" id="GO:0004386">
    <property type="term" value="F:helicase activity"/>
    <property type="evidence" value="ECO:0007669"/>
    <property type="project" value="InterPro"/>
</dbReference>
<dbReference type="Gene3D" id="3.40.50.300">
    <property type="entry name" value="P-loop containing nucleotide triphosphate hydrolases"/>
    <property type="match status" value="1"/>
</dbReference>
<reference evidence="3" key="1">
    <citation type="submission" date="2015-12" db="EMBL/GenBank/DDBJ databases">
        <title>Update maize B73 reference genome by single molecule sequencing technologies.</title>
        <authorList>
            <consortium name="Maize Genome Sequencing Project"/>
            <person name="Ware D."/>
        </authorList>
    </citation>
    <scope>NUCLEOTIDE SEQUENCE [LARGE SCALE GENOMIC DNA]</scope>
    <source>
        <strain evidence="3">cv. B73</strain>
    </source>
</reference>
<protein>
    <recommendedName>
        <fullName evidence="1">DNA2/NAM7 helicase helicase domain-containing protein</fullName>
    </recommendedName>
</protein>
<reference evidence="2" key="2">
    <citation type="submission" date="2019-07" db="EMBL/GenBank/DDBJ databases">
        <authorList>
            <person name="Seetharam A."/>
            <person name="Woodhouse M."/>
            <person name="Cannon E."/>
        </authorList>
    </citation>
    <scope>NUCLEOTIDE SEQUENCE [LARGE SCALE GENOMIC DNA]</scope>
    <source>
        <strain evidence="2">cv. B73</strain>
    </source>
</reference>
<dbReference type="Pfam" id="PF13086">
    <property type="entry name" value="AAA_11"/>
    <property type="match status" value="1"/>
</dbReference>
<dbReference type="Proteomes" id="UP000007305">
    <property type="component" value="Chromosome 2"/>
</dbReference>
<dbReference type="InParanoid" id="A0A804MBF3"/>
<reference evidence="2" key="3">
    <citation type="submission" date="2021-05" db="UniProtKB">
        <authorList>
            <consortium name="EnsemblPlants"/>
        </authorList>
    </citation>
    <scope>IDENTIFICATION</scope>
    <source>
        <strain evidence="2">cv. B73</strain>
    </source>
</reference>
<evidence type="ECO:0000313" key="3">
    <source>
        <dbReference type="Proteomes" id="UP000007305"/>
    </source>
</evidence>
<dbReference type="AlphaFoldDB" id="A0A804MBF3"/>
<dbReference type="SUPFAM" id="SSF52540">
    <property type="entry name" value="P-loop containing nucleoside triphosphate hydrolases"/>
    <property type="match status" value="1"/>
</dbReference>
<evidence type="ECO:0000259" key="1">
    <source>
        <dbReference type="Pfam" id="PF13086"/>
    </source>
</evidence>
<sequence>MNGNGYDKRSWKKKRRRQTEGFEAVAMYWARAKKDGKFGLSYLDNQVFSWSVSDIFDRDLLRKKSFDVASVQCLLRDQVKRIPDTFTSFESYLDSFTWPLIEEVHADVFSSLDGYSEANFIEVTQVGNLDASKPILGFRVAEPVKDEKSRETYVPVENDIIVLSSHKPRHVSDLTQNKSSFVLGSNKKSSGPVTKAWEFKPKVCWSYAHKPAEAESSQCSQPSQCFDGRLIEWLGLEKFGLNDSQLNAVSDCVSLMDSNSSSIKLLWGPPGTGKTKTISSILWAMLIKGRRTLACAPTNTAVLEIAARIVNLTAKSSDGTVFLNDIVLFGNKKKMKIDNDYYLSKVYLNSRAERLLPCFKSNTGWRHCLCVLIDLLDP</sequence>
<evidence type="ECO:0000313" key="2">
    <source>
        <dbReference type="EnsemblPlants" id="Zm00001eb072920_P001"/>
    </source>
</evidence>
<dbReference type="PANTHER" id="PTHR10887:SF488">
    <property type="entry name" value="P-LOOP CONTAINING NUCLEOSIDE TRIPHOSPHATE HYDROLASE SUPERFAMILY PROTEIN"/>
    <property type="match status" value="1"/>
</dbReference>
<keyword evidence="3" id="KW-1185">Reference proteome</keyword>
<dbReference type="InterPro" id="IPR027417">
    <property type="entry name" value="P-loop_NTPase"/>
</dbReference>
<accession>A0A804MBF3</accession>
<dbReference type="InterPro" id="IPR045055">
    <property type="entry name" value="DNA2/NAM7-like"/>
</dbReference>
<dbReference type="Gramene" id="Zm00001eb072920_T001">
    <property type="protein sequence ID" value="Zm00001eb072920_P001"/>
    <property type="gene ID" value="Zm00001eb072920"/>
</dbReference>
<dbReference type="PANTHER" id="PTHR10887">
    <property type="entry name" value="DNA2/NAM7 HELICASE FAMILY"/>
    <property type="match status" value="1"/>
</dbReference>
<dbReference type="EnsemblPlants" id="Zm00001eb072920_T001">
    <property type="protein sequence ID" value="Zm00001eb072920_P001"/>
    <property type="gene ID" value="Zm00001eb072920"/>
</dbReference>